<evidence type="ECO:0000313" key="15">
    <source>
        <dbReference type="Proteomes" id="UP000694844"/>
    </source>
</evidence>
<evidence type="ECO:0000256" key="12">
    <source>
        <dbReference type="PIRNR" id="PIRNR001365"/>
    </source>
</evidence>
<dbReference type="GO" id="GO:0008840">
    <property type="term" value="F:4-hydroxy-tetrahydrodipicolinate synthase activity"/>
    <property type="evidence" value="ECO:0007669"/>
    <property type="project" value="TreeGrafter"/>
</dbReference>
<organism evidence="15 16">
    <name type="scientific">Crassostrea virginica</name>
    <name type="common">Eastern oyster</name>
    <dbReference type="NCBI Taxonomy" id="6565"/>
    <lineage>
        <taxon>Eukaryota</taxon>
        <taxon>Metazoa</taxon>
        <taxon>Spiralia</taxon>
        <taxon>Lophotrochozoa</taxon>
        <taxon>Mollusca</taxon>
        <taxon>Bivalvia</taxon>
        <taxon>Autobranchia</taxon>
        <taxon>Pteriomorphia</taxon>
        <taxon>Ostreida</taxon>
        <taxon>Ostreoidea</taxon>
        <taxon>Ostreidae</taxon>
        <taxon>Crassostrea</taxon>
    </lineage>
</organism>
<gene>
    <name evidence="16" type="primary">LOC111132935</name>
</gene>
<evidence type="ECO:0000256" key="3">
    <source>
        <dbReference type="ARBA" id="ARBA00011881"/>
    </source>
</evidence>
<evidence type="ECO:0000256" key="8">
    <source>
        <dbReference type="ARBA" id="ARBA00030874"/>
    </source>
</evidence>
<evidence type="ECO:0000256" key="2">
    <source>
        <dbReference type="ARBA" id="ARBA00007592"/>
    </source>
</evidence>
<dbReference type="SMART" id="SM01130">
    <property type="entry name" value="DHDPS"/>
    <property type="match status" value="1"/>
</dbReference>
<evidence type="ECO:0000256" key="5">
    <source>
        <dbReference type="ARBA" id="ARBA00018425"/>
    </source>
</evidence>
<accession>A0A8B8EAJ4</accession>
<dbReference type="PANTHER" id="PTHR12128:SF66">
    <property type="entry name" value="4-HYDROXY-2-OXOGLUTARATE ALDOLASE, MITOCHONDRIAL"/>
    <property type="match status" value="1"/>
</dbReference>
<evidence type="ECO:0000256" key="13">
    <source>
        <dbReference type="PIRSR" id="PIRSR001365-1"/>
    </source>
</evidence>
<dbReference type="OrthoDB" id="191315at2759"/>
<dbReference type="InterPro" id="IPR020625">
    <property type="entry name" value="Schiff_base-form_aldolases_AS"/>
</dbReference>
<feature type="active site" description="Proton donor/acceptor" evidence="13">
    <location>
        <position position="176"/>
    </location>
</feature>
<evidence type="ECO:0000256" key="7">
    <source>
        <dbReference type="ARBA" id="ARBA00023270"/>
    </source>
</evidence>
<dbReference type="InterPro" id="IPR013785">
    <property type="entry name" value="Aldolase_TIM"/>
</dbReference>
<comment type="subunit">
    <text evidence="3">Homotetramer.</text>
</comment>
<dbReference type="RefSeq" id="XP_022336593.1">
    <property type="nucleotide sequence ID" value="XM_022480885.1"/>
</dbReference>
<evidence type="ECO:0000256" key="4">
    <source>
        <dbReference type="ARBA" id="ARBA00012215"/>
    </source>
</evidence>
<dbReference type="PANTHER" id="PTHR12128">
    <property type="entry name" value="DIHYDRODIPICOLINATE SYNTHASE"/>
    <property type="match status" value="1"/>
</dbReference>
<keyword evidence="15" id="KW-1185">Reference proteome</keyword>
<dbReference type="GeneID" id="111132935"/>
<dbReference type="GO" id="GO:0044281">
    <property type="term" value="P:small molecule metabolic process"/>
    <property type="evidence" value="ECO:0007669"/>
    <property type="project" value="UniProtKB-ARBA"/>
</dbReference>
<comment type="catalytic activity">
    <reaction evidence="10">
        <text>(4R)-4-hydroxy-2-oxoglutarate = glyoxylate + pyruvate</text>
        <dbReference type="Rhea" id="RHEA:30687"/>
        <dbReference type="ChEBI" id="CHEBI:15361"/>
        <dbReference type="ChEBI" id="CHEBI:36655"/>
        <dbReference type="ChEBI" id="CHEBI:62213"/>
        <dbReference type="EC" id="4.1.3.16"/>
    </reaction>
</comment>
<dbReference type="AlphaFoldDB" id="A0A8B8EAJ4"/>
<dbReference type="InterPro" id="IPR002220">
    <property type="entry name" value="DapA-like"/>
</dbReference>
<dbReference type="PRINTS" id="PR00146">
    <property type="entry name" value="DHPICSNTHASE"/>
</dbReference>
<dbReference type="GO" id="GO:0008700">
    <property type="term" value="F:(R,S)-4-hydroxy-2-oxoglutarate aldolase activity"/>
    <property type="evidence" value="ECO:0007669"/>
    <property type="project" value="UniProtKB-EC"/>
</dbReference>
<name>A0A8B8EAJ4_CRAVI</name>
<proteinExistence type="inferred from homology"/>
<feature type="active site" description="Schiff-base intermediate with substrate" evidence="13">
    <location>
        <position position="204"/>
    </location>
</feature>
<dbReference type="Gene3D" id="3.20.20.70">
    <property type="entry name" value="Aldolase class I"/>
    <property type="match status" value="1"/>
</dbReference>
<dbReference type="KEGG" id="cvn:111132935"/>
<keyword evidence="7" id="KW-0704">Schiff base</keyword>
<feature type="binding site" evidence="14">
    <location>
        <position position="247"/>
    </location>
    <ligand>
        <name>pyruvate</name>
        <dbReference type="ChEBI" id="CHEBI:15361"/>
    </ligand>
</feature>
<dbReference type="Pfam" id="PF00701">
    <property type="entry name" value="DHDPS"/>
    <property type="match status" value="1"/>
</dbReference>
<dbReference type="PROSITE" id="PS00666">
    <property type="entry name" value="DHDPS_2"/>
    <property type="match status" value="1"/>
</dbReference>
<comment type="catalytic activity">
    <reaction evidence="11">
        <text>(4S)-4-hydroxy-2-oxoglutarate = glyoxylate + pyruvate</text>
        <dbReference type="Rhea" id="RHEA:35639"/>
        <dbReference type="ChEBI" id="CHEBI:15361"/>
        <dbReference type="ChEBI" id="CHEBI:36655"/>
        <dbReference type="ChEBI" id="CHEBI:71685"/>
        <dbReference type="EC" id="4.1.3.16"/>
    </reaction>
</comment>
<dbReference type="SUPFAM" id="SSF51569">
    <property type="entry name" value="Aldolase"/>
    <property type="match status" value="1"/>
</dbReference>
<protein>
    <recommendedName>
        <fullName evidence="5">4-hydroxy-2-oxoglutarate aldolase, mitochondrial</fullName>
        <ecNumber evidence="4">4.1.3.16</ecNumber>
    </recommendedName>
    <alternativeName>
        <fullName evidence="9">Dihydrodipicolinate synthase-like</fullName>
    </alternativeName>
    <alternativeName>
        <fullName evidence="8">Probable 2-keto-4-hydroxyglutarate aldolase</fullName>
    </alternativeName>
</protein>
<dbReference type="PIRSF" id="PIRSF001365">
    <property type="entry name" value="DHDPS"/>
    <property type="match status" value="1"/>
</dbReference>
<evidence type="ECO:0000256" key="11">
    <source>
        <dbReference type="ARBA" id="ARBA00033613"/>
    </source>
</evidence>
<comment type="similarity">
    <text evidence="2 12">Belongs to the DapA family.</text>
</comment>
<comment type="function">
    <text evidence="1">Catalyzes the final step in the metabolic pathway of hydroxyproline.</text>
</comment>
<evidence type="ECO:0000256" key="9">
    <source>
        <dbReference type="ARBA" id="ARBA00032879"/>
    </source>
</evidence>
<sequence length="336" mass="36649">MKRAALKLTHYCIRPGLVSFGRNLTNAQVPCRQSSSVTYSVDVSGIFPPIATPFNKDESIAFDKLSENMHKWNKIPFAGYVVQGSNGEYVYQTVEERIQVVEHVAKTAAPGKVILAGSGCESTRDTIEMTNQMADVGAHAALVVTPSYYKNGMHNRAMINHFTKVADNSKIPILLYSVPGNTGIDLDPEVIITLATHPNIVGLKDSGGDIAKLAHLVFKTRHDEFQIMAGSAGFLLPAYLIGCVGGVCGAANMLGQELCDLEQLYKQGKLEEATKLQQRLVAPNSFVTKKFGVPGLKVAMEWFGYYGGPVRSPLQPITTEQEEIMRAVFKLSGFVH</sequence>
<dbReference type="CDD" id="cd00408">
    <property type="entry name" value="DHDPS-like"/>
    <property type="match status" value="1"/>
</dbReference>
<dbReference type="Proteomes" id="UP000694844">
    <property type="component" value="Chromosome 5"/>
</dbReference>
<evidence type="ECO:0000313" key="16">
    <source>
        <dbReference type="RefSeq" id="XP_022336593.1"/>
    </source>
</evidence>
<keyword evidence="6 12" id="KW-0456">Lyase</keyword>
<evidence type="ECO:0000256" key="1">
    <source>
        <dbReference type="ARBA" id="ARBA00002577"/>
    </source>
</evidence>
<evidence type="ECO:0000256" key="14">
    <source>
        <dbReference type="PIRSR" id="PIRSR001365-2"/>
    </source>
</evidence>
<evidence type="ECO:0000256" key="6">
    <source>
        <dbReference type="ARBA" id="ARBA00023239"/>
    </source>
</evidence>
<dbReference type="EC" id="4.1.3.16" evidence="4"/>
<evidence type="ECO:0000256" key="10">
    <source>
        <dbReference type="ARBA" id="ARBA00033610"/>
    </source>
</evidence>
<reference evidence="16" key="1">
    <citation type="submission" date="2025-08" db="UniProtKB">
        <authorList>
            <consortium name="RefSeq"/>
        </authorList>
    </citation>
    <scope>IDENTIFICATION</scope>
    <source>
        <tissue evidence="16">Whole sample</tissue>
    </source>
</reference>